<comment type="caution">
    <text evidence="1">The sequence shown here is derived from an EMBL/GenBank/DDBJ whole genome shotgun (WGS) entry which is preliminary data.</text>
</comment>
<dbReference type="AlphaFoldDB" id="A0A8H6XJ45"/>
<evidence type="ECO:0000313" key="1">
    <source>
        <dbReference type="EMBL" id="KAF7342483.1"/>
    </source>
</evidence>
<sequence length="146" mass="15987">MPPSSGISTQTSNVSPQPQALAIQSGSSQTHLKLLYLQVYGFSRSKLVLSQLLSRSILSWFSSPSRDPEAFLQNDRIAMVVKELCITQGGSRYEGLDEAITKPMLDSHSCIEMRLRPAPRTASSHSGKLAQLADLVPALLENMFLI</sequence>
<name>A0A8H6XJ45_9AGAR</name>
<gene>
    <name evidence="1" type="ORF">MVEN_01837800</name>
</gene>
<proteinExistence type="predicted"/>
<dbReference type="EMBL" id="JACAZI010000017">
    <property type="protein sequence ID" value="KAF7342483.1"/>
    <property type="molecule type" value="Genomic_DNA"/>
</dbReference>
<dbReference type="Proteomes" id="UP000620124">
    <property type="component" value="Unassembled WGS sequence"/>
</dbReference>
<reference evidence="1" key="1">
    <citation type="submission" date="2020-05" db="EMBL/GenBank/DDBJ databases">
        <title>Mycena genomes resolve the evolution of fungal bioluminescence.</title>
        <authorList>
            <person name="Tsai I.J."/>
        </authorList>
    </citation>
    <scope>NUCLEOTIDE SEQUENCE</scope>
    <source>
        <strain evidence="1">CCC161011</strain>
    </source>
</reference>
<keyword evidence="2" id="KW-1185">Reference proteome</keyword>
<organism evidence="1 2">
    <name type="scientific">Mycena venus</name>
    <dbReference type="NCBI Taxonomy" id="2733690"/>
    <lineage>
        <taxon>Eukaryota</taxon>
        <taxon>Fungi</taxon>
        <taxon>Dikarya</taxon>
        <taxon>Basidiomycota</taxon>
        <taxon>Agaricomycotina</taxon>
        <taxon>Agaricomycetes</taxon>
        <taxon>Agaricomycetidae</taxon>
        <taxon>Agaricales</taxon>
        <taxon>Marasmiineae</taxon>
        <taxon>Mycenaceae</taxon>
        <taxon>Mycena</taxon>
    </lineage>
</organism>
<evidence type="ECO:0000313" key="2">
    <source>
        <dbReference type="Proteomes" id="UP000620124"/>
    </source>
</evidence>
<protein>
    <submittedName>
        <fullName evidence="1">Uncharacterized protein</fullName>
    </submittedName>
</protein>
<accession>A0A8H6XJ45</accession>